<dbReference type="KEGG" id="sdz:Asd1617_03661"/>
<protein>
    <submittedName>
        <fullName evidence="1">Uncharacterized protein</fullName>
    </submittedName>
</protein>
<dbReference type="PATRIC" id="fig|754093.4.peg.3561"/>
<dbReference type="Proteomes" id="UP000031647">
    <property type="component" value="Chromosome"/>
</dbReference>
<dbReference type="AlphaFoldDB" id="A0A0A6ZWK6"/>
<gene>
    <name evidence="1" type="ORF">Asd1617_03661</name>
</gene>
<sequence>MGRHILDYPILFKVMQKTTPATFIEWRNMFDIKMT</sequence>
<name>A0A0A6ZWK6_SHIDY</name>
<reference evidence="1 2" key="1">
    <citation type="submission" date="2013-09" db="EMBL/GenBank/DDBJ databases">
        <title>Comparative genomics of Sd1617 to representative strains in evaluating its pathogenesis.</title>
        <authorList>
            <person name="Aksomboon Vongsawan A."/>
            <person name="Kapatral V."/>
            <person name="Vaisvil B."/>
            <person name="Serichantalergs O."/>
            <person name="Hale T.L."/>
            <person name="Mason C.J."/>
        </authorList>
    </citation>
    <scope>NUCLEOTIDE SEQUENCE [LARGE SCALE GENOMIC DNA]</scope>
    <source>
        <strain evidence="1 2">1617</strain>
    </source>
</reference>
<dbReference type="HOGENOM" id="CLU_3367321_0_0_6"/>
<dbReference type="EMBL" id="CP006736">
    <property type="protein sequence ID" value="AHA66488.1"/>
    <property type="molecule type" value="Genomic_DNA"/>
</dbReference>
<organism evidence="1 2">
    <name type="scientific">Shigella dysenteriae 1617</name>
    <dbReference type="NCBI Taxonomy" id="754093"/>
    <lineage>
        <taxon>Bacteria</taxon>
        <taxon>Pseudomonadati</taxon>
        <taxon>Pseudomonadota</taxon>
        <taxon>Gammaproteobacteria</taxon>
        <taxon>Enterobacterales</taxon>
        <taxon>Enterobacteriaceae</taxon>
        <taxon>Shigella</taxon>
    </lineage>
</organism>
<evidence type="ECO:0000313" key="2">
    <source>
        <dbReference type="Proteomes" id="UP000031647"/>
    </source>
</evidence>
<proteinExistence type="predicted"/>
<evidence type="ECO:0000313" key="1">
    <source>
        <dbReference type="EMBL" id="AHA66488.1"/>
    </source>
</evidence>
<accession>A0A0A6ZWK6</accession>